<dbReference type="Ensembl" id="ENSECRT00000006773.1">
    <property type="protein sequence ID" value="ENSECRP00000006666.1"/>
    <property type="gene ID" value="ENSECRG00000004442.1"/>
</dbReference>
<feature type="domain" description="Ig-like" evidence="3">
    <location>
        <begin position="42"/>
        <end position="143"/>
    </location>
</feature>
<feature type="transmembrane region" description="Helical" evidence="2">
    <location>
        <begin position="164"/>
        <end position="185"/>
    </location>
</feature>
<evidence type="ECO:0000256" key="2">
    <source>
        <dbReference type="SAM" id="Phobius"/>
    </source>
</evidence>
<dbReference type="PANTHER" id="PTHR23411">
    <property type="entry name" value="TAPASIN"/>
    <property type="match status" value="1"/>
</dbReference>
<protein>
    <recommendedName>
        <fullName evidence="3">Ig-like domain-containing protein</fullName>
    </recommendedName>
</protein>
<dbReference type="Pfam" id="PF07654">
    <property type="entry name" value="C1-set"/>
    <property type="match status" value="1"/>
</dbReference>
<proteinExistence type="predicted"/>
<reference evidence="4" key="1">
    <citation type="submission" date="2021-06" db="EMBL/GenBank/DDBJ databases">
        <authorList>
            <consortium name="Wellcome Sanger Institute Data Sharing"/>
        </authorList>
    </citation>
    <scope>NUCLEOTIDE SEQUENCE [LARGE SCALE GENOMIC DNA]</scope>
</reference>
<dbReference type="Proteomes" id="UP000694620">
    <property type="component" value="Chromosome 3"/>
</dbReference>
<reference evidence="4" key="3">
    <citation type="submission" date="2025-09" db="UniProtKB">
        <authorList>
            <consortium name="Ensembl"/>
        </authorList>
    </citation>
    <scope>IDENTIFICATION</scope>
</reference>
<dbReference type="SUPFAM" id="SSF48726">
    <property type="entry name" value="Immunoglobulin"/>
    <property type="match status" value="1"/>
</dbReference>
<accession>A0A8C4X5P6</accession>
<evidence type="ECO:0000259" key="3">
    <source>
        <dbReference type="PROSITE" id="PS50835"/>
    </source>
</evidence>
<reference evidence="4" key="2">
    <citation type="submission" date="2025-08" db="UniProtKB">
        <authorList>
            <consortium name="Ensembl"/>
        </authorList>
    </citation>
    <scope>IDENTIFICATION</scope>
</reference>
<dbReference type="InterPro" id="IPR007110">
    <property type="entry name" value="Ig-like_dom"/>
</dbReference>
<evidence type="ECO:0000313" key="5">
    <source>
        <dbReference type="Proteomes" id="UP000694620"/>
    </source>
</evidence>
<keyword evidence="2" id="KW-0472">Membrane</keyword>
<dbReference type="InterPro" id="IPR003597">
    <property type="entry name" value="Ig_C1-set"/>
</dbReference>
<dbReference type="SMART" id="SM00407">
    <property type="entry name" value="IGc1"/>
    <property type="match status" value="1"/>
</dbReference>
<evidence type="ECO:0000256" key="1">
    <source>
        <dbReference type="ARBA" id="ARBA00023319"/>
    </source>
</evidence>
<dbReference type="GeneTree" id="ENSGT00940000164625"/>
<dbReference type="Gene3D" id="2.60.40.10">
    <property type="entry name" value="Immunoglobulins"/>
    <property type="match status" value="1"/>
</dbReference>
<keyword evidence="2" id="KW-1133">Transmembrane helix</keyword>
<keyword evidence="5" id="KW-1185">Reference proteome</keyword>
<keyword evidence="1" id="KW-0393">Immunoglobulin domain</keyword>
<dbReference type="PROSITE" id="PS50835">
    <property type="entry name" value="IG_LIKE"/>
    <property type="match status" value="1"/>
</dbReference>
<evidence type="ECO:0000313" key="4">
    <source>
        <dbReference type="Ensembl" id="ENSECRP00000006666.1"/>
    </source>
</evidence>
<name>A0A8C4X5P6_ERPCA</name>
<dbReference type="InterPro" id="IPR013783">
    <property type="entry name" value="Ig-like_fold"/>
</dbReference>
<sequence>STRSFEDFYTFQYGSLALCSNQPAYFGKGTKLTVLEKDVTEPTLEILSPSQNELCKRNRVTLICLATDFYPDHISITWDLPELNEPTRIKTDTPVLNGHTKLYSISSRLRVPKSVWCNPDNKFTCIVTFGMENGTETYRRSIHGSQDCVKKTELVKKNNNTAKFVYLMFFGKSVLYGLLISVFMWKMKVSNVTVRHGDIPNVLMLKINNVSITLI</sequence>
<organism evidence="4 5">
    <name type="scientific">Erpetoichthys calabaricus</name>
    <name type="common">Rope fish</name>
    <name type="synonym">Calamoichthys calabaricus</name>
    <dbReference type="NCBI Taxonomy" id="27687"/>
    <lineage>
        <taxon>Eukaryota</taxon>
        <taxon>Metazoa</taxon>
        <taxon>Chordata</taxon>
        <taxon>Craniata</taxon>
        <taxon>Vertebrata</taxon>
        <taxon>Euteleostomi</taxon>
        <taxon>Actinopterygii</taxon>
        <taxon>Polypteriformes</taxon>
        <taxon>Polypteridae</taxon>
        <taxon>Erpetoichthys</taxon>
    </lineage>
</organism>
<dbReference type="InterPro" id="IPR050380">
    <property type="entry name" value="Immune_Resp_Modulators"/>
</dbReference>
<dbReference type="AlphaFoldDB" id="A0A8C4X5P6"/>
<dbReference type="InterPro" id="IPR036179">
    <property type="entry name" value="Ig-like_dom_sf"/>
</dbReference>
<keyword evidence="2" id="KW-0812">Transmembrane</keyword>